<evidence type="ECO:0000313" key="1">
    <source>
        <dbReference type="EMBL" id="PON44089.1"/>
    </source>
</evidence>
<gene>
    <name evidence="1" type="ORF">PanWU01x14_269240</name>
</gene>
<proteinExistence type="predicted"/>
<dbReference type="Proteomes" id="UP000237105">
    <property type="component" value="Unassembled WGS sequence"/>
</dbReference>
<accession>A0A2P5B5M7</accession>
<reference evidence="2" key="1">
    <citation type="submission" date="2016-06" db="EMBL/GenBank/DDBJ databases">
        <title>Parallel loss of symbiosis genes in relatives of nitrogen-fixing non-legume Parasponia.</title>
        <authorList>
            <person name="Van Velzen R."/>
            <person name="Holmer R."/>
            <person name="Bu F."/>
            <person name="Rutten L."/>
            <person name="Van Zeijl A."/>
            <person name="Liu W."/>
            <person name="Santuari L."/>
            <person name="Cao Q."/>
            <person name="Sharma T."/>
            <person name="Shen D."/>
            <person name="Roswanjaya Y."/>
            <person name="Wardhani T."/>
            <person name="Kalhor M.S."/>
            <person name="Jansen J."/>
            <person name="Van den Hoogen J."/>
            <person name="Gungor B."/>
            <person name="Hartog M."/>
            <person name="Hontelez J."/>
            <person name="Verver J."/>
            <person name="Yang W.-C."/>
            <person name="Schijlen E."/>
            <person name="Repin R."/>
            <person name="Schilthuizen M."/>
            <person name="Schranz E."/>
            <person name="Heidstra R."/>
            <person name="Miyata K."/>
            <person name="Fedorova E."/>
            <person name="Kohlen W."/>
            <person name="Bisseling T."/>
            <person name="Smit S."/>
            <person name="Geurts R."/>
        </authorList>
    </citation>
    <scope>NUCLEOTIDE SEQUENCE [LARGE SCALE GENOMIC DNA]</scope>
    <source>
        <strain evidence="2">cv. WU1-14</strain>
    </source>
</reference>
<dbReference type="EMBL" id="JXTB01000358">
    <property type="protein sequence ID" value="PON44089.1"/>
    <property type="molecule type" value="Genomic_DNA"/>
</dbReference>
<protein>
    <submittedName>
        <fullName evidence="1">Uncharacterized protein</fullName>
    </submittedName>
</protein>
<evidence type="ECO:0000313" key="2">
    <source>
        <dbReference type="Proteomes" id="UP000237105"/>
    </source>
</evidence>
<organism evidence="1 2">
    <name type="scientific">Parasponia andersonii</name>
    <name type="common">Sponia andersonii</name>
    <dbReference type="NCBI Taxonomy" id="3476"/>
    <lineage>
        <taxon>Eukaryota</taxon>
        <taxon>Viridiplantae</taxon>
        <taxon>Streptophyta</taxon>
        <taxon>Embryophyta</taxon>
        <taxon>Tracheophyta</taxon>
        <taxon>Spermatophyta</taxon>
        <taxon>Magnoliopsida</taxon>
        <taxon>eudicotyledons</taxon>
        <taxon>Gunneridae</taxon>
        <taxon>Pentapetalae</taxon>
        <taxon>rosids</taxon>
        <taxon>fabids</taxon>
        <taxon>Rosales</taxon>
        <taxon>Cannabaceae</taxon>
        <taxon>Parasponia</taxon>
    </lineage>
</organism>
<comment type="caution">
    <text evidence="1">The sequence shown here is derived from an EMBL/GenBank/DDBJ whole genome shotgun (WGS) entry which is preliminary data.</text>
</comment>
<sequence length="160" mass="17704">MTIFISSIDSYTVTDIECLLLAQEHRIEKHHKDLDSKASTPSTPLVTTNLAHNSQFKKNNAPFAYGQYTSFFPSGQFRGNPRGGFSGAIFLVEVVIFGHQVVEVVVVIINGTLINLNANSSGKFGHIVMRCYHRFDLAFQGPTLVLPGICKSVFKESHEC</sequence>
<dbReference type="AlphaFoldDB" id="A0A2P5B5M7"/>
<name>A0A2P5B5M7_PARAD</name>
<keyword evidence="2" id="KW-1185">Reference proteome</keyword>